<evidence type="ECO:0000256" key="20">
    <source>
        <dbReference type="SAM" id="MobiDB-lite"/>
    </source>
</evidence>
<evidence type="ECO:0000256" key="13">
    <source>
        <dbReference type="ARBA" id="ARBA00023212"/>
    </source>
</evidence>
<dbReference type="Ensembl" id="ENSCPIT00010007365.1">
    <property type="protein sequence ID" value="ENSCPIP00010006239.1"/>
    <property type="gene ID" value="ENSCPIG00010004851.1"/>
</dbReference>
<dbReference type="GO" id="GO:0060271">
    <property type="term" value="P:cilium assembly"/>
    <property type="evidence" value="ECO:0007669"/>
    <property type="project" value="UniProtKB-ARBA"/>
</dbReference>
<dbReference type="PANTHER" id="PTHR21502:SF5">
    <property type="entry name" value="CILIUM ASSEMBLY PROTEIN DZIP1"/>
    <property type="match status" value="1"/>
</dbReference>
<dbReference type="FunFam" id="3.30.160.60:FF:001591">
    <property type="entry name" value="DAZ interacting zinc finger protein 1"/>
    <property type="match status" value="1"/>
</dbReference>
<dbReference type="GO" id="GO:0005814">
    <property type="term" value="C:centriole"/>
    <property type="evidence" value="ECO:0007669"/>
    <property type="project" value="UniProtKB-SubCell"/>
</dbReference>
<sequence>PADPLLLKLLRLAQLCTEYLLHSQEYLSAQLGGLEERDRLAEEVAQRAQEVKGLKEECRRRKKMISTQQMMLEARASYHQCQFCEKAFMNYSFLQGHMQRRHPEESQIEQKRKAKTDKLQDEIEKLKEQLQLTKSQLEAEQQANVVRFSKECEQQKSKEEEILQSFHKWKEEEKAKLADEIEKVKDMFMKELKELSSRNSTLENQLLALQTSSMQKSNLGTLKDSHEFMEEKPQSTQDYHKVVKLLEKQESKWTSRIQALRQDHETEKSLLLSQIEKLKSSVREDLNKNNTFYKRRIEELGERLQEQNNLIITQKKQVCFVKQSVSENTGNREAFSCIISSCTVHITANTAVEHLEESKSSLPVIFLLNAFFFILISEIEKDDLKTGRSNQHLINALKTDPSLTKELRVVLEQALEEKLESLGIKAGVRGIPNDRLNKILRAIESAREHKLKQEPDIQRIREYLERQVSFRVVEKSTLSNRTVSSPYIPSEASLQVCVFLFRTPPFSSEEEADEDDAKQLHISRESLQKQSKTSSSKVSAFHMASDKSDLAGTEESETEETGTPVKASKGTVIQKLTEQVGKSLSNHGNKSRPAGGIDVAQAFIKKEEVQEPKFTEVDEDDWDISSIEEDYLLMKDNSGQKASTAQKNESNAASVVHAWGLPKKTVPKQEGPREADNTSTLKSSLVTVTDWSDSSDI</sequence>
<organism evidence="22 23">
    <name type="scientific">Chrysolophus pictus</name>
    <name type="common">Golden pheasant</name>
    <name type="synonym">Phasianus pictus</name>
    <dbReference type="NCBI Taxonomy" id="9089"/>
    <lineage>
        <taxon>Eukaryota</taxon>
        <taxon>Metazoa</taxon>
        <taxon>Chordata</taxon>
        <taxon>Craniata</taxon>
        <taxon>Vertebrata</taxon>
        <taxon>Euteleostomi</taxon>
        <taxon>Archelosauria</taxon>
        <taxon>Archosauria</taxon>
        <taxon>Dinosauria</taxon>
        <taxon>Saurischia</taxon>
        <taxon>Theropoda</taxon>
        <taxon>Coelurosauria</taxon>
        <taxon>Aves</taxon>
        <taxon>Neognathae</taxon>
        <taxon>Galloanserae</taxon>
        <taxon>Galliformes</taxon>
        <taxon>Phasianidae</taxon>
        <taxon>Phasianinae</taxon>
        <taxon>Chrysolophus</taxon>
    </lineage>
</organism>
<evidence type="ECO:0000256" key="12">
    <source>
        <dbReference type="ARBA" id="ARBA00023069"/>
    </source>
</evidence>
<dbReference type="InterPro" id="IPR058883">
    <property type="entry name" value="DZIP1_dom"/>
</dbReference>
<keyword evidence="13" id="KW-0206">Cytoskeleton</keyword>
<keyword evidence="15" id="KW-0966">Cell projection</keyword>
<dbReference type="GO" id="GO:0005737">
    <property type="term" value="C:cytoplasm"/>
    <property type="evidence" value="ECO:0007669"/>
    <property type="project" value="UniProtKB-ARBA"/>
</dbReference>
<keyword evidence="8 18" id="KW-0863">Zinc-finger</keyword>
<dbReference type="PANTHER" id="PTHR21502">
    <property type="entry name" value="ZINC FINGER PROTEIN DZIP1"/>
    <property type="match status" value="1"/>
</dbReference>
<evidence type="ECO:0000313" key="22">
    <source>
        <dbReference type="Ensembl" id="ENSCPIP00010006239.1"/>
    </source>
</evidence>
<keyword evidence="9" id="KW-0970">Cilium biogenesis/degradation</keyword>
<feature type="compositionally biased region" description="Low complexity" evidence="20">
    <location>
        <begin position="678"/>
        <end position="689"/>
    </location>
</feature>
<evidence type="ECO:0000256" key="15">
    <source>
        <dbReference type="ARBA" id="ARBA00023273"/>
    </source>
</evidence>
<feature type="region of interest" description="Disordered" evidence="20">
    <location>
        <begin position="638"/>
        <end position="697"/>
    </location>
</feature>
<keyword evidence="5" id="KW-0217">Developmental protein</keyword>
<keyword evidence="12" id="KW-0969">Cilium</keyword>
<dbReference type="InterPro" id="IPR051241">
    <property type="entry name" value="DZIP_RILPL"/>
</dbReference>
<evidence type="ECO:0000259" key="21">
    <source>
        <dbReference type="PROSITE" id="PS50157"/>
    </source>
</evidence>
<evidence type="ECO:0000313" key="23">
    <source>
        <dbReference type="Proteomes" id="UP000694543"/>
    </source>
</evidence>
<evidence type="ECO:0000256" key="1">
    <source>
        <dbReference type="ARBA" id="ARBA00004114"/>
    </source>
</evidence>
<protein>
    <recommendedName>
        <fullName evidence="16">Cilium assembly protein DZIP1</fullName>
    </recommendedName>
    <alternativeName>
        <fullName evidence="17">DAZ-interacting zinc finger protein 1</fullName>
    </alternativeName>
</protein>
<dbReference type="Pfam" id="PF13815">
    <property type="entry name" value="Dzip-like_N"/>
    <property type="match status" value="1"/>
</dbReference>
<evidence type="ECO:0000256" key="2">
    <source>
        <dbReference type="ARBA" id="ARBA00004120"/>
    </source>
</evidence>
<comment type="subcellular location">
    <subcellularLocation>
        <location evidence="2">Cytoplasm</location>
        <location evidence="2">Cytoskeleton</location>
        <location evidence="2">Cilium basal body</location>
    </subcellularLocation>
    <subcellularLocation>
        <location evidence="1">Cytoplasm</location>
        <location evidence="1">Cytoskeleton</location>
        <location evidence="1">Microtubule organizing center</location>
        <location evidence="1">Centrosome</location>
        <location evidence="1">Centriole</location>
    </subcellularLocation>
    <subcellularLocation>
        <location evidence="3">Nucleus</location>
    </subcellularLocation>
</comment>
<evidence type="ECO:0000256" key="17">
    <source>
        <dbReference type="ARBA" id="ARBA00079993"/>
    </source>
</evidence>
<keyword evidence="6" id="KW-0963">Cytoplasm</keyword>
<evidence type="ECO:0000256" key="19">
    <source>
        <dbReference type="SAM" id="Coils"/>
    </source>
</evidence>
<dbReference type="Proteomes" id="UP000694543">
    <property type="component" value="Unplaced"/>
</dbReference>
<reference evidence="22" key="2">
    <citation type="submission" date="2025-09" db="UniProtKB">
        <authorList>
            <consortium name="Ensembl"/>
        </authorList>
    </citation>
    <scope>IDENTIFICATION</scope>
</reference>
<dbReference type="InterPro" id="IPR032714">
    <property type="entry name" value="DZIP1_N"/>
</dbReference>
<feature type="compositionally biased region" description="Polar residues" evidence="20">
    <location>
        <begin position="638"/>
        <end position="653"/>
    </location>
</feature>
<evidence type="ECO:0000256" key="14">
    <source>
        <dbReference type="ARBA" id="ARBA00023242"/>
    </source>
</evidence>
<evidence type="ECO:0000256" key="9">
    <source>
        <dbReference type="ARBA" id="ARBA00022794"/>
    </source>
</evidence>
<keyword evidence="10" id="KW-0862">Zinc</keyword>
<reference evidence="22" key="1">
    <citation type="submission" date="2025-08" db="UniProtKB">
        <authorList>
            <consortium name="Ensembl"/>
        </authorList>
    </citation>
    <scope>IDENTIFICATION</scope>
</reference>
<feature type="region of interest" description="Disordered" evidence="20">
    <location>
        <begin position="524"/>
        <end position="568"/>
    </location>
</feature>
<evidence type="ECO:0000256" key="10">
    <source>
        <dbReference type="ARBA" id="ARBA00022833"/>
    </source>
</evidence>
<evidence type="ECO:0000256" key="4">
    <source>
        <dbReference type="ARBA" id="ARBA00009131"/>
    </source>
</evidence>
<dbReference type="Gene3D" id="3.30.160.60">
    <property type="entry name" value="Classic Zinc Finger"/>
    <property type="match status" value="1"/>
</dbReference>
<keyword evidence="14" id="KW-0539">Nucleus</keyword>
<name>A0A8C3LC06_CHRPC</name>
<accession>A0A8C3LC06</accession>
<dbReference type="PROSITE" id="PS00028">
    <property type="entry name" value="ZINC_FINGER_C2H2_1"/>
    <property type="match status" value="1"/>
</dbReference>
<comment type="similarity">
    <text evidence="4">Belongs to the DZIP C2H2-type zinc-finger protein family.</text>
</comment>
<dbReference type="AlphaFoldDB" id="A0A8C3LC06"/>
<dbReference type="PROSITE" id="PS50157">
    <property type="entry name" value="ZINC_FINGER_C2H2_2"/>
    <property type="match status" value="1"/>
</dbReference>
<evidence type="ECO:0000256" key="3">
    <source>
        <dbReference type="ARBA" id="ARBA00004123"/>
    </source>
</evidence>
<dbReference type="GO" id="GO:0036064">
    <property type="term" value="C:ciliary basal body"/>
    <property type="evidence" value="ECO:0007669"/>
    <property type="project" value="UniProtKB-ARBA"/>
</dbReference>
<feature type="coiled-coil region" evidence="19">
    <location>
        <begin position="243"/>
        <end position="317"/>
    </location>
</feature>
<proteinExistence type="inferred from homology"/>
<keyword evidence="23" id="KW-1185">Reference proteome</keyword>
<evidence type="ECO:0000256" key="18">
    <source>
        <dbReference type="PROSITE-ProRule" id="PRU00042"/>
    </source>
</evidence>
<dbReference type="GO" id="GO:0005634">
    <property type="term" value="C:nucleus"/>
    <property type="evidence" value="ECO:0007669"/>
    <property type="project" value="UniProtKB-SubCell"/>
</dbReference>
<evidence type="ECO:0000256" key="5">
    <source>
        <dbReference type="ARBA" id="ARBA00022473"/>
    </source>
</evidence>
<evidence type="ECO:0000256" key="6">
    <source>
        <dbReference type="ARBA" id="ARBA00022490"/>
    </source>
</evidence>
<evidence type="ECO:0000256" key="11">
    <source>
        <dbReference type="ARBA" id="ARBA00023054"/>
    </source>
</evidence>
<keyword evidence="11 19" id="KW-0175">Coiled coil</keyword>
<evidence type="ECO:0000256" key="8">
    <source>
        <dbReference type="ARBA" id="ARBA00022771"/>
    </source>
</evidence>
<keyword evidence="7" id="KW-0479">Metal-binding</keyword>
<feature type="compositionally biased region" description="Low complexity" evidence="20">
    <location>
        <begin position="528"/>
        <end position="539"/>
    </location>
</feature>
<dbReference type="GO" id="GO:0007507">
    <property type="term" value="P:heart development"/>
    <property type="evidence" value="ECO:0007669"/>
    <property type="project" value="UniProtKB-ARBA"/>
</dbReference>
<dbReference type="GO" id="GO:0008270">
    <property type="term" value="F:zinc ion binding"/>
    <property type="evidence" value="ECO:0007669"/>
    <property type="project" value="UniProtKB-KW"/>
</dbReference>
<evidence type="ECO:0000256" key="16">
    <source>
        <dbReference type="ARBA" id="ARBA00072553"/>
    </source>
</evidence>
<feature type="coiled-coil region" evidence="19">
    <location>
        <begin position="109"/>
        <end position="143"/>
    </location>
</feature>
<feature type="domain" description="C2H2-type" evidence="21">
    <location>
        <begin position="79"/>
        <end position="107"/>
    </location>
</feature>
<dbReference type="InterPro" id="IPR013087">
    <property type="entry name" value="Znf_C2H2_type"/>
</dbReference>
<evidence type="ECO:0000256" key="7">
    <source>
        <dbReference type="ARBA" id="ARBA00022723"/>
    </source>
</evidence>
<dbReference type="Pfam" id="PF25977">
    <property type="entry name" value="DZIP1"/>
    <property type="match status" value="1"/>
</dbReference>
<feature type="coiled-coil region" evidence="19">
    <location>
        <begin position="178"/>
        <end position="212"/>
    </location>
</feature>